<sequence length="318" mass="37740">MFERQKENPQKVISKKDSPNLKSSTLSLHISAYEDSIEATNEFKGRGDLKNKNGESALIKKFKNAKQLFCDSALIIQNPFEFPRQQENQSFKPEIMQFKASKKLLNPNLSENKKKYTVIRQLIAHSNNDYAMDDPFWDIDEYKTHINPKYNAHLERFKDIIINEIFNGVSLPDQWITKLLNQNIIFSLTKIHIRDSKLSNEEFKYLCNFGSLETSRVLSSNHYASNISVRISFADKYFENMKKKACQRKIDRAFSGVFKRVPENQYQYFSSNERFIVEFNCKFEKHRKSYHYVSCRALMKDVEHQKFCYEFQKFGFYY</sequence>
<protein>
    <submittedName>
        <fullName evidence="2">Ycf1</fullName>
    </submittedName>
</protein>
<dbReference type="Proteomes" id="UP000887579">
    <property type="component" value="Unplaced"/>
</dbReference>
<proteinExistence type="predicted"/>
<reference evidence="2" key="1">
    <citation type="submission" date="2022-11" db="UniProtKB">
        <authorList>
            <consortium name="WormBaseParasite"/>
        </authorList>
    </citation>
    <scope>IDENTIFICATION</scope>
</reference>
<accession>A0AC34GP41</accession>
<name>A0AC34GP41_9BILA</name>
<evidence type="ECO:0000313" key="2">
    <source>
        <dbReference type="WBParaSite" id="ES5_v2.g606.t1"/>
    </source>
</evidence>
<organism evidence="1 2">
    <name type="scientific">Panagrolaimus sp. ES5</name>
    <dbReference type="NCBI Taxonomy" id="591445"/>
    <lineage>
        <taxon>Eukaryota</taxon>
        <taxon>Metazoa</taxon>
        <taxon>Ecdysozoa</taxon>
        <taxon>Nematoda</taxon>
        <taxon>Chromadorea</taxon>
        <taxon>Rhabditida</taxon>
        <taxon>Tylenchina</taxon>
        <taxon>Panagrolaimomorpha</taxon>
        <taxon>Panagrolaimoidea</taxon>
        <taxon>Panagrolaimidae</taxon>
        <taxon>Panagrolaimus</taxon>
    </lineage>
</organism>
<evidence type="ECO:0000313" key="1">
    <source>
        <dbReference type="Proteomes" id="UP000887579"/>
    </source>
</evidence>
<dbReference type="WBParaSite" id="ES5_v2.g606.t1">
    <property type="protein sequence ID" value="ES5_v2.g606.t1"/>
    <property type="gene ID" value="ES5_v2.g606"/>
</dbReference>